<protein>
    <submittedName>
        <fullName evidence="2">Uncharacterized protein</fullName>
    </submittedName>
</protein>
<organism evidence="2 3">
    <name type="scientific">Sphingomonas abaci</name>
    <dbReference type="NCBI Taxonomy" id="237611"/>
    <lineage>
        <taxon>Bacteria</taxon>
        <taxon>Pseudomonadati</taxon>
        <taxon>Pseudomonadota</taxon>
        <taxon>Alphaproteobacteria</taxon>
        <taxon>Sphingomonadales</taxon>
        <taxon>Sphingomonadaceae</taxon>
        <taxon>Sphingomonas</taxon>
    </lineage>
</organism>
<sequence>MHDQAHTPHEPESFADMPIQPTGSGVQDLETAYEQMRLSEEEEAGEASSVVPTLSGEAMAESEAHPS</sequence>
<evidence type="ECO:0000313" key="3">
    <source>
        <dbReference type="Proteomes" id="UP000574769"/>
    </source>
</evidence>
<evidence type="ECO:0000313" key="2">
    <source>
        <dbReference type="EMBL" id="MBB4615897.1"/>
    </source>
</evidence>
<dbReference type="Proteomes" id="UP000574769">
    <property type="component" value="Unassembled WGS sequence"/>
</dbReference>
<accession>A0A7W7AH10</accession>
<keyword evidence="3" id="KW-1185">Reference proteome</keyword>
<comment type="caution">
    <text evidence="2">The sequence shown here is derived from an EMBL/GenBank/DDBJ whole genome shotgun (WGS) entry which is preliminary data.</text>
</comment>
<dbReference type="AlphaFoldDB" id="A0A7W7AH10"/>
<evidence type="ECO:0000256" key="1">
    <source>
        <dbReference type="SAM" id="MobiDB-lite"/>
    </source>
</evidence>
<feature type="compositionally biased region" description="Basic and acidic residues" evidence="1">
    <location>
        <begin position="1"/>
        <end position="12"/>
    </location>
</feature>
<dbReference type="RefSeq" id="WP_184112276.1">
    <property type="nucleotide sequence ID" value="NZ_JACHNY010000001.1"/>
</dbReference>
<name>A0A7W7AH10_9SPHN</name>
<reference evidence="2 3" key="1">
    <citation type="submission" date="2020-08" db="EMBL/GenBank/DDBJ databases">
        <title>Genomic Encyclopedia of Type Strains, Phase IV (KMG-IV): sequencing the most valuable type-strain genomes for metagenomic binning, comparative biology and taxonomic classification.</title>
        <authorList>
            <person name="Goeker M."/>
        </authorList>
    </citation>
    <scope>NUCLEOTIDE SEQUENCE [LARGE SCALE GENOMIC DNA]</scope>
    <source>
        <strain evidence="2 3">DSM 15867</strain>
    </source>
</reference>
<proteinExistence type="predicted"/>
<dbReference type="EMBL" id="JACHNY010000001">
    <property type="protein sequence ID" value="MBB4615897.1"/>
    <property type="molecule type" value="Genomic_DNA"/>
</dbReference>
<feature type="region of interest" description="Disordered" evidence="1">
    <location>
        <begin position="1"/>
        <end position="67"/>
    </location>
</feature>
<gene>
    <name evidence="2" type="ORF">GGQ96_000003</name>
</gene>